<dbReference type="SUPFAM" id="SSF52402">
    <property type="entry name" value="Adenine nucleotide alpha hydrolases-like"/>
    <property type="match status" value="2"/>
</dbReference>
<proteinExistence type="inferred from homology"/>
<protein>
    <submittedName>
        <fullName evidence="3">Universal stress protein</fullName>
    </submittedName>
</protein>
<dbReference type="InterPro" id="IPR006016">
    <property type="entry name" value="UspA"/>
</dbReference>
<dbReference type="Pfam" id="PF00582">
    <property type="entry name" value="Usp"/>
    <property type="match status" value="1"/>
</dbReference>
<organism evidence="3 4">
    <name type="scientific">Flavobacterium supellecticarium</name>
    <dbReference type="NCBI Taxonomy" id="2565924"/>
    <lineage>
        <taxon>Bacteria</taxon>
        <taxon>Pseudomonadati</taxon>
        <taxon>Bacteroidota</taxon>
        <taxon>Flavobacteriia</taxon>
        <taxon>Flavobacteriales</taxon>
        <taxon>Flavobacteriaceae</taxon>
        <taxon>Flavobacterium</taxon>
    </lineage>
</organism>
<evidence type="ECO:0000256" key="1">
    <source>
        <dbReference type="ARBA" id="ARBA00008791"/>
    </source>
</evidence>
<comment type="similarity">
    <text evidence="1">Belongs to the universal stress protein A family.</text>
</comment>
<gene>
    <name evidence="3" type="ORF">E6C50_15995</name>
</gene>
<dbReference type="Proteomes" id="UP000307507">
    <property type="component" value="Unassembled WGS sequence"/>
</dbReference>
<dbReference type="OrthoDB" id="9788959at2"/>
<keyword evidence="4" id="KW-1185">Reference proteome</keyword>
<dbReference type="InterPro" id="IPR006015">
    <property type="entry name" value="Universal_stress_UspA"/>
</dbReference>
<dbReference type="AlphaFoldDB" id="A0A4S3ZQU7"/>
<evidence type="ECO:0000313" key="3">
    <source>
        <dbReference type="EMBL" id="THF47934.1"/>
    </source>
</evidence>
<dbReference type="PANTHER" id="PTHR46268">
    <property type="entry name" value="STRESS RESPONSE PROTEIN NHAX"/>
    <property type="match status" value="1"/>
</dbReference>
<dbReference type="EMBL" id="SSNZ01000010">
    <property type="protein sequence ID" value="THF47934.1"/>
    <property type="molecule type" value="Genomic_DNA"/>
</dbReference>
<dbReference type="PANTHER" id="PTHR46268:SF6">
    <property type="entry name" value="UNIVERSAL STRESS PROTEIN UP12"/>
    <property type="match status" value="1"/>
</dbReference>
<evidence type="ECO:0000313" key="4">
    <source>
        <dbReference type="Proteomes" id="UP000307507"/>
    </source>
</evidence>
<dbReference type="Gene3D" id="3.40.50.620">
    <property type="entry name" value="HUPs"/>
    <property type="match status" value="2"/>
</dbReference>
<dbReference type="PRINTS" id="PR01438">
    <property type="entry name" value="UNVRSLSTRESS"/>
</dbReference>
<name>A0A4S3ZQU7_9FLAO</name>
<accession>A0A4S3ZQU7</accession>
<comment type="caution">
    <text evidence="3">The sequence shown here is derived from an EMBL/GenBank/DDBJ whole genome shotgun (WGS) entry which is preliminary data.</text>
</comment>
<dbReference type="InterPro" id="IPR014729">
    <property type="entry name" value="Rossmann-like_a/b/a_fold"/>
</dbReference>
<evidence type="ECO:0000259" key="2">
    <source>
        <dbReference type="Pfam" id="PF00582"/>
    </source>
</evidence>
<sequence>MKKILFPTDFSETANNAFVYALKFANKLQAEVLVLHVYDLPPISYEGHATAIVEVFETIELDKFENFKDQIPYLRKIAVDNDLEYIKMNHILMQGDLIHSIKEVVKDETIDLVVMGTTGASGWQETFFGSNTGSAITNVHKNILSVPNEAKFDVIRNIAFTTRFRDQDKKALYEVIQFAKMFNAKIKCLAVKTKNFEGDDEEIIAWKKEFEKQPVEFFIVPDDDVKQTIYDFLDNQHIDILAMVTYKRSFFEELFKQSLTQKLSYHSKIPILVLHE</sequence>
<dbReference type="RefSeq" id="WP_136404248.1">
    <property type="nucleotide sequence ID" value="NZ_SSNZ01000010.1"/>
</dbReference>
<reference evidence="3 4" key="1">
    <citation type="submission" date="2019-04" db="EMBL/GenBank/DDBJ databases">
        <title>Flavobacterium sp. nov. isolated from construction timber.</title>
        <authorList>
            <person name="Lin S.-Y."/>
            <person name="Chang C.-T."/>
            <person name="Young C.-C."/>
        </authorList>
    </citation>
    <scope>NUCLEOTIDE SEQUENCE [LARGE SCALE GENOMIC DNA]</scope>
    <source>
        <strain evidence="3 4">CC-CTC003</strain>
    </source>
</reference>
<feature type="domain" description="UspA" evidence="2">
    <location>
        <begin position="1"/>
        <end position="146"/>
    </location>
</feature>
<dbReference type="CDD" id="cd00293">
    <property type="entry name" value="USP-like"/>
    <property type="match status" value="2"/>
</dbReference>